<dbReference type="PANTHER" id="PTHR46009">
    <property type="entry name" value="VACUOLAR PROTEIN SORTING-ASSOCIATED PROTEIN VTA1 HOMOLOG"/>
    <property type="match status" value="1"/>
</dbReference>
<comment type="subcellular location">
    <subcellularLocation>
        <location evidence="1">Endomembrane system</location>
    </subcellularLocation>
</comment>
<dbReference type="OrthoDB" id="391137at2759"/>
<evidence type="ECO:0000256" key="1">
    <source>
        <dbReference type="ARBA" id="ARBA00004308"/>
    </source>
</evidence>
<evidence type="ECO:0000313" key="6">
    <source>
        <dbReference type="RefSeq" id="XP_019707782.1"/>
    </source>
</evidence>
<dbReference type="AlphaFoldDB" id="A0A6J0PLP5"/>
<dbReference type="Gene3D" id="1.25.40.270">
    <property type="entry name" value="Vacuolar protein sorting-associated protein vta1"/>
    <property type="match status" value="1"/>
</dbReference>
<accession>A0A6J0PLP5</accession>
<evidence type="ECO:0000259" key="4">
    <source>
        <dbReference type="Pfam" id="PF04652"/>
    </source>
</evidence>
<dbReference type="PANTHER" id="PTHR46009:SF1">
    <property type="entry name" value="VACUOLAR PROTEIN SORTING-ASSOCIATED PROTEIN VTA1 HOMOLOG"/>
    <property type="match status" value="1"/>
</dbReference>
<dbReference type="InterPro" id="IPR039431">
    <property type="entry name" value="Vta1/CALS_N"/>
</dbReference>
<evidence type="ECO:0000313" key="5">
    <source>
        <dbReference type="Proteomes" id="UP000504607"/>
    </source>
</evidence>
<organism evidence="5 6">
    <name type="scientific">Elaeis guineensis var. tenera</name>
    <name type="common">Oil palm</name>
    <dbReference type="NCBI Taxonomy" id="51953"/>
    <lineage>
        <taxon>Eukaryota</taxon>
        <taxon>Viridiplantae</taxon>
        <taxon>Streptophyta</taxon>
        <taxon>Embryophyta</taxon>
        <taxon>Tracheophyta</taxon>
        <taxon>Spermatophyta</taxon>
        <taxon>Magnoliopsida</taxon>
        <taxon>Liliopsida</taxon>
        <taxon>Arecaceae</taxon>
        <taxon>Arecoideae</taxon>
        <taxon>Cocoseae</taxon>
        <taxon>Elaeidinae</taxon>
        <taxon>Elaeis</taxon>
    </lineage>
</organism>
<dbReference type="Proteomes" id="UP000504607">
    <property type="component" value="Chromosome 8"/>
</dbReference>
<dbReference type="InterPro" id="IPR044538">
    <property type="entry name" value="Vta1-like"/>
</dbReference>
<reference evidence="6" key="1">
    <citation type="submission" date="2025-08" db="UniProtKB">
        <authorList>
            <consortium name="RefSeq"/>
        </authorList>
    </citation>
    <scope>IDENTIFICATION</scope>
</reference>
<dbReference type="Pfam" id="PF04652">
    <property type="entry name" value="Vta1"/>
    <property type="match status" value="1"/>
</dbReference>
<dbReference type="GO" id="GO:0005771">
    <property type="term" value="C:multivesicular body"/>
    <property type="evidence" value="ECO:0007669"/>
    <property type="project" value="TreeGrafter"/>
</dbReference>
<dbReference type="GO" id="GO:0032511">
    <property type="term" value="P:late endosome to vacuole transport via multivesicular body sorting pathway"/>
    <property type="evidence" value="ECO:0007669"/>
    <property type="project" value="InterPro"/>
</dbReference>
<proteinExistence type="predicted"/>
<evidence type="ECO:0000256" key="3">
    <source>
        <dbReference type="SAM" id="MobiDB-lite"/>
    </source>
</evidence>
<keyword evidence="2" id="KW-0472">Membrane</keyword>
<dbReference type="RefSeq" id="XP_019707782.1">
    <property type="nucleotide sequence ID" value="XM_019852223.2"/>
</dbReference>
<name>A0A6J0PLP5_ELAGV</name>
<protein>
    <submittedName>
        <fullName evidence="6">Protein HOMOLOG OF MAMMALIAN LYST-INTERACTING PROTEIN 5-like</fullName>
    </submittedName>
</protein>
<keyword evidence="5" id="KW-1185">Reference proteome</keyword>
<feature type="region of interest" description="Disordered" evidence="3">
    <location>
        <begin position="61"/>
        <end position="81"/>
    </location>
</feature>
<dbReference type="InterPro" id="IPR023175">
    <property type="entry name" value="Vta1/CALS_N_sf"/>
</dbReference>
<sequence length="89" mass="10065">MQVKIDMLLIYRNTAKTFYAASIFFEILNQFGQLQPDIETKQKYARWKAAEIRKALKEGWSPECGPPGGDKDLSVPSGSPTDTYVCFLT</sequence>
<feature type="domain" description="Vta1/callose synthase N-terminal" evidence="4">
    <location>
        <begin position="12"/>
        <end position="58"/>
    </location>
</feature>
<dbReference type="InParanoid" id="A0A6J0PLP5"/>
<evidence type="ECO:0000256" key="2">
    <source>
        <dbReference type="ARBA" id="ARBA00023136"/>
    </source>
</evidence>
<gene>
    <name evidence="6" type="primary">LOC109506172</name>
</gene>